<protein>
    <submittedName>
        <fullName evidence="1">Uncharacterized protein</fullName>
    </submittedName>
</protein>
<dbReference type="Proteomes" id="UP000554482">
    <property type="component" value="Unassembled WGS sequence"/>
</dbReference>
<proteinExistence type="predicted"/>
<evidence type="ECO:0000313" key="2">
    <source>
        <dbReference type="Proteomes" id="UP000554482"/>
    </source>
</evidence>
<sequence>MGLLFIHCDFAKRIWEMIMVAAPGQSLNLQNFLTMEALITAWSRVADSEFVQKVWSLVSFAIVWSLWTARNVGFLCNCLEFMDSAQ</sequence>
<dbReference type="EMBL" id="JABWDY010019820">
    <property type="protein sequence ID" value="KAF5193608.1"/>
    <property type="molecule type" value="Genomic_DNA"/>
</dbReference>
<organism evidence="1 2">
    <name type="scientific">Thalictrum thalictroides</name>
    <name type="common">Rue-anemone</name>
    <name type="synonym">Anemone thalictroides</name>
    <dbReference type="NCBI Taxonomy" id="46969"/>
    <lineage>
        <taxon>Eukaryota</taxon>
        <taxon>Viridiplantae</taxon>
        <taxon>Streptophyta</taxon>
        <taxon>Embryophyta</taxon>
        <taxon>Tracheophyta</taxon>
        <taxon>Spermatophyta</taxon>
        <taxon>Magnoliopsida</taxon>
        <taxon>Ranunculales</taxon>
        <taxon>Ranunculaceae</taxon>
        <taxon>Thalictroideae</taxon>
        <taxon>Thalictrum</taxon>
    </lineage>
</organism>
<comment type="caution">
    <text evidence="1">The sequence shown here is derived from an EMBL/GenBank/DDBJ whole genome shotgun (WGS) entry which is preliminary data.</text>
</comment>
<dbReference type="AlphaFoldDB" id="A0A7J6W9T6"/>
<evidence type="ECO:0000313" key="1">
    <source>
        <dbReference type="EMBL" id="KAF5193608.1"/>
    </source>
</evidence>
<keyword evidence="2" id="KW-1185">Reference proteome</keyword>
<reference evidence="1 2" key="1">
    <citation type="submission" date="2020-06" db="EMBL/GenBank/DDBJ databases">
        <title>Transcriptomic and genomic resources for Thalictrum thalictroides and T. hernandezii: Facilitating candidate gene discovery in an emerging model plant lineage.</title>
        <authorList>
            <person name="Arias T."/>
            <person name="Riano-Pachon D.M."/>
            <person name="Di Stilio V.S."/>
        </authorList>
    </citation>
    <scope>NUCLEOTIDE SEQUENCE [LARGE SCALE GENOMIC DNA]</scope>
    <source>
        <strain evidence="2">cv. WT478/WT964</strain>
        <tissue evidence="1">Leaves</tissue>
    </source>
</reference>
<gene>
    <name evidence="1" type="ORF">FRX31_016805</name>
</gene>
<accession>A0A7J6W9T6</accession>
<name>A0A7J6W9T6_THATH</name>